<dbReference type="PANTHER" id="PTHR12110:SF21">
    <property type="entry name" value="XYLOSE ISOMERASE-LIKE TIM BARREL DOMAIN-CONTAINING PROTEIN"/>
    <property type="match status" value="1"/>
</dbReference>
<keyword evidence="3" id="KW-1185">Reference proteome</keyword>
<feature type="domain" description="Xylose isomerase-like TIM barrel" evidence="1">
    <location>
        <begin position="20"/>
        <end position="272"/>
    </location>
</feature>
<sequence>MKLGFSVNAFSNYTLLDAIEKISKTGYDGVEIVLDIPHVFLPITMEKIAQIKQSLIVNNVNVTNLNSNTVLGWSKNFSGEKFEPSLSNTNEKFRKWRLEYTKQSIDLAENLNCKSISITSGIQDLKNSQLCLDLFYDSLIQISQYAEKKNILIGIEYEPGLLIDNSNKVWNLISKDFKNLGLNLDTCHAAVNEENLSDIIQKFGKKIIHTHISDCKNNIHYHLLPGEGEIDFKKLYDSLNYISYSGFLTAELYTYYQSPEDAASKAFNYLKNLIK</sequence>
<evidence type="ECO:0000313" key="2">
    <source>
        <dbReference type="EMBL" id="ARS63795.1"/>
    </source>
</evidence>
<dbReference type="Pfam" id="PF01261">
    <property type="entry name" value="AP_endonuc_2"/>
    <property type="match status" value="1"/>
</dbReference>
<dbReference type="OrthoDB" id="372143at2157"/>
<dbReference type="InterPro" id="IPR050312">
    <property type="entry name" value="IolE/XylAMocC-like"/>
</dbReference>
<dbReference type="InterPro" id="IPR013022">
    <property type="entry name" value="Xyl_isomerase-like_TIM-brl"/>
</dbReference>
<dbReference type="AlphaFoldDB" id="A0A2Z2HIT9"/>
<evidence type="ECO:0000259" key="1">
    <source>
        <dbReference type="Pfam" id="PF01261"/>
    </source>
</evidence>
<evidence type="ECO:0000313" key="3">
    <source>
        <dbReference type="Proteomes" id="UP000249949"/>
    </source>
</evidence>
<dbReference type="Gene3D" id="3.20.20.150">
    <property type="entry name" value="Divalent-metal-dependent TIM barrel enzymes"/>
    <property type="match status" value="1"/>
</dbReference>
<dbReference type="PANTHER" id="PTHR12110">
    <property type="entry name" value="HYDROXYPYRUVATE ISOMERASE"/>
    <property type="match status" value="1"/>
</dbReference>
<gene>
    <name evidence="2" type="ORF">NMSP_0163</name>
</gene>
<accession>A0A2Z2HIT9</accession>
<organism evidence="2 3">
    <name type="scientific">Candidatus Nitrosomarinus catalinensis</name>
    <dbReference type="NCBI Taxonomy" id="1898749"/>
    <lineage>
        <taxon>Archaea</taxon>
        <taxon>Nitrososphaerota</taxon>
        <taxon>Nitrososphaeria</taxon>
        <taxon>Nitrosopumilales</taxon>
        <taxon>Nitrosopumilaceae</taxon>
        <taxon>Candidatus Nitrosomarinus</taxon>
    </lineage>
</organism>
<reference evidence="2 3" key="1">
    <citation type="journal article" date="2017" name="Environ. Microbiol.">
        <title>Genome and epigenome of a novel marine Thaumarchaeota strain suggest viral infection, phosphorothioation DNA modification and multiple restriction systems.</title>
        <authorList>
            <person name="Ahlgren N.A."/>
            <person name="Chen Y."/>
            <person name="Needham D.M."/>
            <person name="Parada A.E."/>
            <person name="Sachdeva R."/>
            <person name="Trinh V."/>
            <person name="Chen T."/>
            <person name="Fuhrman J.A."/>
        </authorList>
    </citation>
    <scope>NUCLEOTIDE SEQUENCE [LARGE SCALE GENOMIC DNA]</scope>
    <source>
        <strain evidence="2 3">SPOT01</strain>
    </source>
</reference>
<name>A0A2Z2HIT9_9ARCH</name>
<dbReference type="EMBL" id="CP021324">
    <property type="protein sequence ID" value="ARS63795.1"/>
    <property type="molecule type" value="Genomic_DNA"/>
</dbReference>
<dbReference type="RefSeq" id="WP_152023793.1">
    <property type="nucleotide sequence ID" value="NZ_CP021324.1"/>
</dbReference>
<dbReference type="InterPro" id="IPR036237">
    <property type="entry name" value="Xyl_isomerase-like_sf"/>
</dbReference>
<dbReference type="Proteomes" id="UP000249949">
    <property type="component" value="Chromosome"/>
</dbReference>
<dbReference type="GeneID" id="32900664"/>
<protein>
    <submittedName>
        <fullName evidence="2">Fructoselysine 3-epimerase</fullName>
    </submittedName>
</protein>
<dbReference type="SUPFAM" id="SSF51658">
    <property type="entry name" value="Xylose isomerase-like"/>
    <property type="match status" value="1"/>
</dbReference>
<proteinExistence type="predicted"/>
<dbReference type="KEGG" id="nct:NMSP_0163"/>